<reference evidence="2 3" key="1">
    <citation type="journal article" date="2012" name="PLoS Pathog.">
        <title>Diverse lifestyles and strategies of plant pathogenesis encoded in the genomes of eighteen Dothideomycetes fungi.</title>
        <authorList>
            <person name="Ohm R.A."/>
            <person name="Feau N."/>
            <person name="Henrissat B."/>
            <person name="Schoch C.L."/>
            <person name="Horwitz B.A."/>
            <person name="Barry K.W."/>
            <person name="Condon B.J."/>
            <person name="Copeland A.C."/>
            <person name="Dhillon B."/>
            <person name="Glaser F."/>
            <person name="Hesse C.N."/>
            <person name="Kosti I."/>
            <person name="LaButti K."/>
            <person name="Lindquist E.A."/>
            <person name="Lucas S."/>
            <person name="Salamov A.A."/>
            <person name="Bradshaw R.E."/>
            <person name="Ciuffetti L."/>
            <person name="Hamelin R.C."/>
            <person name="Kema G.H.J."/>
            <person name="Lawrence C."/>
            <person name="Scott J.A."/>
            <person name="Spatafora J.W."/>
            <person name="Turgeon B.G."/>
            <person name="de Wit P.J.G.M."/>
            <person name="Zhong S."/>
            <person name="Goodwin S.B."/>
            <person name="Grigoriev I.V."/>
        </authorList>
    </citation>
    <scope>NUCLEOTIDE SEQUENCE [LARGE SCALE GENOMIC DNA]</scope>
    <source>
        <strain evidence="2 3">SO2202</strain>
    </source>
</reference>
<proteinExistence type="predicted"/>
<evidence type="ECO:0000313" key="2">
    <source>
        <dbReference type="EMBL" id="EMF16013.1"/>
    </source>
</evidence>
<dbReference type="Pfam" id="PF00179">
    <property type="entry name" value="UQ_con"/>
    <property type="match status" value="1"/>
</dbReference>
<dbReference type="STRING" id="692275.M3CQQ9"/>
<dbReference type="HOGENOM" id="CLU_030988_13_4_1"/>
<sequence>GKWNLHINLPTTYPSHPPTIHFTTPICHPNIKFPTGEICLDLLSDNWTPAAYGIVKTLEAVQYMLDWEVGAEPTSPLNVDVARLMREGDWVGVEGLVRFYTWFYAGGRG</sequence>
<dbReference type="SUPFAM" id="SSF54495">
    <property type="entry name" value="UBC-like"/>
    <property type="match status" value="1"/>
</dbReference>
<organism evidence="2 3">
    <name type="scientific">Sphaerulina musiva (strain SO2202)</name>
    <name type="common">Poplar stem canker fungus</name>
    <name type="synonym">Septoria musiva</name>
    <dbReference type="NCBI Taxonomy" id="692275"/>
    <lineage>
        <taxon>Eukaryota</taxon>
        <taxon>Fungi</taxon>
        <taxon>Dikarya</taxon>
        <taxon>Ascomycota</taxon>
        <taxon>Pezizomycotina</taxon>
        <taxon>Dothideomycetes</taxon>
        <taxon>Dothideomycetidae</taxon>
        <taxon>Mycosphaerellales</taxon>
        <taxon>Mycosphaerellaceae</taxon>
        <taxon>Sphaerulina</taxon>
    </lineage>
</organism>
<feature type="domain" description="UBC core" evidence="1">
    <location>
        <begin position="1"/>
        <end position="106"/>
    </location>
</feature>
<name>M3CQQ9_SPHMS</name>
<evidence type="ECO:0000259" key="1">
    <source>
        <dbReference type="PROSITE" id="PS50127"/>
    </source>
</evidence>
<protein>
    <submittedName>
        <fullName evidence="2">UBC-like protein</fullName>
    </submittedName>
</protein>
<dbReference type="RefSeq" id="XP_016764134.1">
    <property type="nucleotide sequence ID" value="XM_016901889.1"/>
</dbReference>
<dbReference type="Gene3D" id="3.10.110.10">
    <property type="entry name" value="Ubiquitin Conjugating Enzyme"/>
    <property type="match status" value="1"/>
</dbReference>
<keyword evidence="3" id="KW-1185">Reference proteome</keyword>
<dbReference type="SMART" id="SM00212">
    <property type="entry name" value="UBCc"/>
    <property type="match status" value="1"/>
</dbReference>
<dbReference type="AlphaFoldDB" id="M3CQQ9"/>
<dbReference type="InterPro" id="IPR000608">
    <property type="entry name" value="UBC"/>
</dbReference>
<dbReference type="PANTHER" id="PTHR24068">
    <property type="entry name" value="UBIQUITIN-CONJUGATING ENZYME E2"/>
    <property type="match status" value="1"/>
</dbReference>
<evidence type="ECO:0000313" key="3">
    <source>
        <dbReference type="Proteomes" id="UP000016931"/>
    </source>
</evidence>
<gene>
    <name evidence="2" type="ORF">SEPMUDRAFT_124144</name>
</gene>
<dbReference type="Proteomes" id="UP000016931">
    <property type="component" value="Unassembled WGS sequence"/>
</dbReference>
<dbReference type="GeneID" id="27899026"/>
<dbReference type="EMBL" id="KB456261">
    <property type="protein sequence ID" value="EMF16013.1"/>
    <property type="molecule type" value="Genomic_DNA"/>
</dbReference>
<accession>M3CQQ9</accession>
<dbReference type="eggNOG" id="KOG0417">
    <property type="taxonomic scope" value="Eukaryota"/>
</dbReference>
<dbReference type="PROSITE" id="PS50127">
    <property type="entry name" value="UBC_2"/>
    <property type="match status" value="1"/>
</dbReference>
<dbReference type="OrthoDB" id="9973183at2759"/>
<feature type="non-terminal residue" evidence="2">
    <location>
        <position position="1"/>
    </location>
</feature>
<dbReference type="InterPro" id="IPR016135">
    <property type="entry name" value="UBQ-conjugating_enzyme/RWD"/>
</dbReference>